<dbReference type="PATRIC" id="fig|1502.177.peg.45"/>
<feature type="transmembrane region" description="Helical" evidence="1">
    <location>
        <begin position="234"/>
        <end position="255"/>
    </location>
</feature>
<feature type="transmembrane region" description="Helical" evidence="1">
    <location>
        <begin position="194"/>
        <end position="214"/>
    </location>
</feature>
<feature type="transmembrane region" description="Helical" evidence="1">
    <location>
        <begin position="12"/>
        <end position="37"/>
    </location>
</feature>
<sequence>MRRIYNYISFKIHSTNLLIFFTILVIYQFSLLLSLIFDGRSYNVYDFIWSNFSYLALFYFTSLIFLIMIYNIFEKKNFYNYLSIKFASRQEMYIANILTALIFSIMFIIAINIISILMGSFMSFDNSWSEYFFAANLNNVNLALNEDTVKLVTDSLTPISYVFITNIFVMLYLVFISILFIVFNLIFKKRALSFILIIILNGINMAIDNSKLLFTNNIYILNSKAIEITNGTYIISRLCYWIILILLVSFIGFVLTKKKDCNFGD</sequence>
<gene>
    <name evidence="2" type="ORF">JFP838_00275</name>
</gene>
<feature type="transmembrane region" description="Helical" evidence="1">
    <location>
        <begin position="159"/>
        <end position="187"/>
    </location>
</feature>
<proteinExistence type="predicted"/>
<dbReference type="OrthoDB" id="9829996at2"/>
<protein>
    <submittedName>
        <fullName evidence="2">Uncharacterized protein</fullName>
    </submittedName>
</protein>
<reference evidence="2 3" key="1">
    <citation type="journal article" date="2016" name="PLoS ONE">
        <title>Plasmid Characterization and Chromosome Analysis of Two netF+ Clostridium perfringens Isolates Associated with Foal and Canine Necrotizing Enteritis.</title>
        <authorList>
            <person name="Mehdizadeh Gohari I."/>
            <person name="Kropinski A.M."/>
            <person name="Weese S.J."/>
            <person name="Parreira V.R."/>
            <person name="Whitehead A.E."/>
            <person name="Boerlin P."/>
            <person name="Prescott J.F."/>
        </authorList>
    </citation>
    <scope>NUCLEOTIDE SEQUENCE [LARGE SCALE GENOMIC DNA]</scope>
    <source>
        <strain evidence="2 3">JP838</strain>
    </source>
</reference>
<evidence type="ECO:0000313" key="2">
    <source>
        <dbReference type="EMBL" id="AMN34269.1"/>
    </source>
</evidence>
<evidence type="ECO:0000256" key="1">
    <source>
        <dbReference type="SAM" id="Phobius"/>
    </source>
</evidence>
<feature type="transmembrane region" description="Helical" evidence="1">
    <location>
        <begin position="93"/>
        <end position="118"/>
    </location>
</feature>
<keyword evidence="1" id="KW-0472">Membrane</keyword>
<organism evidence="2 3">
    <name type="scientific">Clostridium perfringens</name>
    <dbReference type="NCBI Taxonomy" id="1502"/>
    <lineage>
        <taxon>Bacteria</taxon>
        <taxon>Bacillati</taxon>
        <taxon>Bacillota</taxon>
        <taxon>Clostridia</taxon>
        <taxon>Eubacteriales</taxon>
        <taxon>Clostridiaceae</taxon>
        <taxon>Clostridium</taxon>
    </lineage>
</organism>
<dbReference type="AlphaFoldDB" id="A0A127EE87"/>
<keyword evidence="1" id="KW-0812">Transmembrane</keyword>
<dbReference type="EMBL" id="CP010994">
    <property type="protein sequence ID" value="AMN34269.1"/>
    <property type="molecule type" value="Genomic_DNA"/>
</dbReference>
<keyword evidence="1" id="KW-1133">Transmembrane helix</keyword>
<name>A0A127EE87_CLOPF</name>
<evidence type="ECO:0000313" key="3">
    <source>
        <dbReference type="Proteomes" id="UP000070260"/>
    </source>
</evidence>
<accession>A0A127EE87</accession>
<dbReference type="Proteomes" id="UP000070260">
    <property type="component" value="Chromosome"/>
</dbReference>
<feature type="transmembrane region" description="Helical" evidence="1">
    <location>
        <begin position="52"/>
        <end position="73"/>
    </location>
</feature>